<keyword evidence="4" id="KW-1185">Reference proteome</keyword>
<feature type="signal peptide" evidence="2">
    <location>
        <begin position="1"/>
        <end position="19"/>
    </location>
</feature>
<dbReference type="Pfam" id="PF13517">
    <property type="entry name" value="FG-GAP_3"/>
    <property type="match status" value="1"/>
</dbReference>
<evidence type="ECO:0008006" key="5">
    <source>
        <dbReference type="Google" id="ProtNLM"/>
    </source>
</evidence>
<sequence length="174" mass="19350">MKHWTALVLGLALLAVVNAAMPKFVDVSRAKGLLPLNQVSDWRLYANKYQGMTVADLDGDGYYELYCPNHGNNAELYWSNGARGFTYVDPRVYKQDTHGAVALDLNGDKHLDIIHTRGGQRGSSPTLPTVIETFGKGNMRQTQGQAFFIDLEPMRGRSIASFDFNGNGWMTFCL</sequence>
<name>A0AAV8UII2_9RHOD</name>
<dbReference type="InterPro" id="IPR028994">
    <property type="entry name" value="Integrin_alpha_N"/>
</dbReference>
<accession>A0AAV8UII2</accession>
<evidence type="ECO:0000313" key="4">
    <source>
        <dbReference type="Proteomes" id="UP001157974"/>
    </source>
</evidence>
<evidence type="ECO:0000256" key="2">
    <source>
        <dbReference type="SAM" id="SignalP"/>
    </source>
</evidence>
<gene>
    <name evidence="3" type="ORF">NDN08_007095</name>
</gene>
<proteinExistence type="predicted"/>
<organism evidence="3 4">
    <name type="scientific">Rhodosorus marinus</name>
    <dbReference type="NCBI Taxonomy" id="101924"/>
    <lineage>
        <taxon>Eukaryota</taxon>
        <taxon>Rhodophyta</taxon>
        <taxon>Stylonematophyceae</taxon>
        <taxon>Stylonematales</taxon>
        <taxon>Stylonemataceae</taxon>
        <taxon>Rhodosorus</taxon>
    </lineage>
</organism>
<dbReference type="Proteomes" id="UP001157974">
    <property type="component" value="Unassembled WGS sequence"/>
</dbReference>
<dbReference type="EMBL" id="JAMWBK010000011">
    <property type="protein sequence ID" value="KAJ8901246.1"/>
    <property type="molecule type" value="Genomic_DNA"/>
</dbReference>
<keyword evidence="1 2" id="KW-0732">Signal</keyword>
<evidence type="ECO:0000256" key="1">
    <source>
        <dbReference type="ARBA" id="ARBA00022729"/>
    </source>
</evidence>
<comment type="caution">
    <text evidence="3">The sequence shown here is derived from an EMBL/GenBank/DDBJ whole genome shotgun (WGS) entry which is preliminary data.</text>
</comment>
<evidence type="ECO:0000313" key="3">
    <source>
        <dbReference type="EMBL" id="KAJ8901246.1"/>
    </source>
</evidence>
<dbReference type="InterPro" id="IPR013517">
    <property type="entry name" value="FG-GAP"/>
</dbReference>
<dbReference type="SUPFAM" id="SSF69318">
    <property type="entry name" value="Integrin alpha N-terminal domain"/>
    <property type="match status" value="1"/>
</dbReference>
<reference evidence="3 4" key="1">
    <citation type="journal article" date="2023" name="Nat. Commun.">
        <title>Origin of minicircular mitochondrial genomes in red algae.</title>
        <authorList>
            <person name="Lee Y."/>
            <person name="Cho C.H."/>
            <person name="Lee Y.M."/>
            <person name="Park S.I."/>
            <person name="Yang J.H."/>
            <person name="West J.A."/>
            <person name="Bhattacharya D."/>
            <person name="Yoon H.S."/>
        </authorList>
    </citation>
    <scope>NUCLEOTIDE SEQUENCE [LARGE SCALE GENOMIC DNA]</scope>
    <source>
        <strain evidence="3 4">CCMP1338</strain>
        <tissue evidence="3">Whole cell</tissue>
    </source>
</reference>
<feature type="chain" id="PRO_5043877418" description="VCBS repeat-containing protein" evidence="2">
    <location>
        <begin position="20"/>
        <end position="174"/>
    </location>
</feature>
<dbReference type="AlphaFoldDB" id="A0AAV8UII2"/>
<protein>
    <recommendedName>
        <fullName evidence="5">VCBS repeat-containing protein</fullName>
    </recommendedName>
</protein>